<dbReference type="EMBL" id="LSRL02000011">
    <property type="protein sequence ID" value="TDG51161.1"/>
    <property type="molecule type" value="Genomic_DNA"/>
</dbReference>
<protein>
    <submittedName>
        <fullName evidence="1">Uncharacterized protein</fullName>
    </submittedName>
</protein>
<proteinExistence type="predicted"/>
<evidence type="ECO:0000313" key="1">
    <source>
        <dbReference type="EMBL" id="TDG51161.1"/>
    </source>
</evidence>
<name>A0A484BTT1_DRONA</name>
<accession>A0A484BTT1</accession>
<evidence type="ECO:0000313" key="2">
    <source>
        <dbReference type="Proteomes" id="UP000295192"/>
    </source>
</evidence>
<dbReference type="OrthoDB" id="10344604at2759"/>
<dbReference type="OMA" id="WAKCVNF"/>
<dbReference type="Proteomes" id="UP000295192">
    <property type="component" value="Unassembled WGS sequence"/>
</dbReference>
<gene>
    <name evidence="1" type="ORF">AWZ03_002524</name>
</gene>
<dbReference type="AlphaFoldDB" id="A0A484BTT1"/>
<dbReference type="InterPro" id="IPR009392">
    <property type="entry name" value="ACP53EA"/>
</dbReference>
<keyword evidence="2" id="KW-1185">Reference proteome</keyword>
<organism evidence="1 2">
    <name type="scientific">Drosophila navojoa</name>
    <name type="common">Fruit fly</name>
    <dbReference type="NCBI Taxonomy" id="7232"/>
    <lineage>
        <taxon>Eukaryota</taxon>
        <taxon>Metazoa</taxon>
        <taxon>Ecdysozoa</taxon>
        <taxon>Arthropoda</taxon>
        <taxon>Hexapoda</taxon>
        <taxon>Insecta</taxon>
        <taxon>Pterygota</taxon>
        <taxon>Neoptera</taxon>
        <taxon>Endopterygota</taxon>
        <taxon>Diptera</taxon>
        <taxon>Brachycera</taxon>
        <taxon>Muscomorpha</taxon>
        <taxon>Ephydroidea</taxon>
        <taxon>Drosophilidae</taxon>
        <taxon>Drosophila</taxon>
    </lineage>
</organism>
<sequence length="157" mass="17859">MRADLESVTLEMQIMKAIFLLCCLLIMSDNHFIKWILILSCLLAVRENHVEAGVDLFKVFDCAEIVIDGVGYVAVKTIPLLTNWAKCVNFAPNVKGDIGLQDLFFILNKFLKKIVMSSKCLEESDETFNGYVGPYVKEFIDGKCLEWPQKPINQSQY</sequence>
<reference evidence="1 2" key="1">
    <citation type="journal article" date="2019" name="J. Hered.">
        <title>An Improved Genome Assembly for Drosophila navojoa, the Basal Species in the mojavensis Cluster.</title>
        <authorList>
            <person name="Vanderlinde T."/>
            <person name="Dupim E.G."/>
            <person name="Nazario-Yepiz N.O."/>
            <person name="Carvalho A.B."/>
        </authorList>
    </citation>
    <scope>NUCLEOTIDE SEQUENCE [LARGE SCALE GENOMIC DNA]</scope>
    <source>
        <strain evidence="1">Navoj_Jal97</strain>
        <tissue evidence="1">Whole organism</tissue>
    </source>
</reference>
<dbReference type="Pfam" id="PF06313">
    <property type="entry name" value="ACP53EA"/>
    <property type="match status" value="1"/>
</dbReference>
<comment type="caution">
    <text evidence="1">The sequence shown here is derived from an EMBL/GenBank/DDBJ whole genome shotgun (WGS) entry which is preliminary data.</text>
</comment>